<dbReference type="EMBL" id="UPTC01003367">
    <property type="protein sequence ID" value="VBB34335.1"/>
    <property type="molecule type" value="Genomic_DNA"/>
</dbReference>
<organism evidence="1 2">
    <name type="scientific">Acanthocheilonema viteae</name>
    <name type="common">Filarial nematode worm</name>
    <name type="synonym">Dipetalonema viteae</name>
    <dbReference type="NCBI Taxonomy" id="6277"/>
    <lineage>
        <taxon>Eukaryota</taxon>
        <taxon>Metazoa</taxon>
        <taxon>Ecdysozoa</taxon>
        <taxon>Nematoda</taxon>
        <taxon>Chromadorea</taxon>
        <taxon>Rhabditida</taxon>
        <taxon>Spirurina</taxon>
        <taxon>Spiruromorpha</taxon>
        <taxon>Filarioidea</taxon>
        <taxon>Onchocercidae</taxon>
        <taxon>Acanthocheilonema</taxon>
    </lineage>
</organism>
<proteinExistence type="predicted"/>
<dbReference type="AlphaFoldDB" id="A0A498SQR3"/>
<keyword evidence="2" id="KW-1185">Reference proteome</keyword>
<gene>
    <name evidence="1" type="ORF">NAV_LOCUS9126</name>
</gene>
<dbReference type="OrthoDB" id="5815567at2759"/>
<feature type="non-terminal residue" evidence="1">
    <location>
        <position position="71"/>
    </location>
</feature>
<dbReference type="Proteomes" id="UP000276991">
    <property type="component" value="Unassembled WGS sequence"/>
</dbReference>
<accession>A0A498SQR3</accession>
<name>A0A498SQR3_ACAVI</name>
<sequence length="71" mass="8992">MECGEIWVKQRNDSDEESNERFNMINGDNQWRRIRRNRHMLKEYYRRFRFIGWLRNKFDTTDRAKQADYLS</sequence>
<reference evidence="1 2" key="1">
    <citation type="submission" date="2018-08" db="EMBL/GenBank/DDBJ databases">
        <authorList>
            <person name="Laetsch R D."/>
            <person name="Stevens L."/>
            <person name="Kumar S."/>
            <person name="Blaxter L. M."/>
        </authorList>
    </citation>
    <scope>NUCLEOTIDE SEQUENCE [LARGE SCALE GENOMIC DNA]</scope>
</reference>
<evidence type="ECO:0000313" key="1">
    <source>
        <dbReference type="EMBL" id="VBB34335.1"/>
    </source>
</evidence>
<protein>
    <submittedName>
        <fullName evidence="1">Uncharacterized protein</fullName>
    </submittedName>
</protein>
<evidence type="ECO:0000313" key="2">
    <source>
        <dbReference type="Proteomes" id="UP000276991"/>
    </source>
</evidence>